<dbReference type="Proteomes" id="UP000008136">
    <property type="component" value="Chromosome"/>
</dbReference>
<organism evidence="6 7">
    <name type="scientific">Archaeoglobus veneficus (strain DSM 11195 / SNP6)</name>
    <dbReference type="NCBI Taxonomy" id="693661"/>
    <lineage>
        <taxon>Archaea</taxon>
        <taxon>Methanobacteriati</taxon>
        <taxon>Methanobacteriota</taxon>
        <taxon>Archaeoglobi</taxon>
        <taxon>Archaeoglobales</taxon>
        <taxon>Archaeoglobaceae</taxon>
        <taxon>Archaeoglobus</taxon>
    </lineage>
</organism>
<dbReference type="STRING" id="693661.Arcve_0951"/>
<feature type="binding site" evidence="5">
    <location>
        <position position="15"/>
    </location>
    <ligand>
        <name>Zn(2+)</name>
        <dbReference type="ChEBI" id="CHEBI:29105"/>
    </ligand>
</feature>
<dbReference type="NCBIfam" id="TIGR03367">
    <property type="entry name" value="queuosine_QueD"/>
    <property type="match status" value="1"/>
</dbReference>
<feature type="binding site" evidence="5">
    <location>
        <position position="29"/>
    </location>
    <ligand>
        <name>Zn(2+)</name>
        <dbReference type="ChEBI" id="CHEBI:29105"/>
    </ligand>
</feature>
<dbReference type="GeneID" id="10394061"/>
<keyword evidence="3" id="KW-0456">Lyase</keyword>
<protein>
    <submittedName>
        <fullName evidence="6">Queuosine biosynthesis protein QueD</fullName>
    </submittedName>
</protein>
<dbReference type="PANTHER" id="PTHR12589:SF7">
    <property type="entry name" value="6-PYRUVOYL TETRAHYDROBIOPTERIN SYNTHASE"/>
    <property type="match status" value="1"/>
</dbReference>
<feature type="active site" description="Proton acceptor" evidence="4">
    <location>
        <position position="23"/>
    </location>
</feature>
<evidence type="ECO:0000256" key="1">
    <source>
        <dbReference type="ARBA" id="ARBA00022723"/>
    </source>
</evidence>
<keyword evidence="2 5" id="KW-0862">Zinc</keyword>
<dbReference type="InterPro" id="IPR038418">
    <property type="entry name" value="6-PTP_synth/QueD_sf"/>
</dbReference>
<dbReference type="PANTHER" id="PTHR12589">
    <property type="entry name" value="PYRUVOYL TETRAHYDROBIOPTERIN SYNTHASE"/>
    <property type="match status" value="1"/>
</dbReference>
<name>F2KSR7_ARCVS</name>
<dbReference type="PIRSF" id="PIRSF006113">
    <property type="entry name" value="PTP_synth"/>
    <property type="match status" value="1"/>
</dbReference>
<evidence type="ECO:0000313" key="6">
    <source>
        <dbReference type="EMBL" id="AEA46962.1"/>
    </source>
</evidence>
<evidence type="ECO:0000256" key="4">
    <source>
        <dbReference type="PIRSR" id="PIRSR006113-1"/>
    </source>
</evidence>
<reference evidence="6 7" key="1">
    <citation type="submission" date="2011-03" db="EMBL/GenBank/DDBJ databases">
        <title>The complete genome of Archaeoglobus veneficus SNP6.</title>
        <authorList>
            <consortium name="US DOE Joint Genome Institute (JGI-PGF)"/>
            <person name="Lucas S."/>
            <person name="Copeland A."/>
            <person name="Lapidus A."/>
            <person name="Bruce D."/>
            <person name="Goodwin L."/>
            <person name="Pitluck S."/>
            <person name="Kyrpides N."/>
            <person name="Mavromatis K."/>
            <person name="Pagani I."/>
            <person name="Ivanova N."/>
            <person name="Mikhailova N."/>
            <person name="Lu M."/>
            <person name="Detter J.C."/>
            <person name="Tapia R."/>
            <person name="Han C."/>
            <person name="Land M."/>
            <person name="Hauser L."/>
            <person name="Markowitz V."/>
            <person name="Cheng J.-F."/>
            <person name="Hugenholtz P."/>
            <person name="Woyke T."/>
            <person name="Wu D."/>
            <person name="Spring S."/>
            <person name="Brambilla E."/>
            <person name="Klenk H.-P."/>
            <person name="Eisen J.A."/>
        </authorList>
    </citation>
    <scope>NUCLEOTIDE SEQUENCE [LARGE SCALE GENOMIC DNA]</scope>
    <source>
        <strain>SNP6</strain>
    </source>
</reference>
<dbReference type="AlphaFoldDB" id="F2KSR7"/>
<gene>
    <name evidence="6" type="ordered locus">Arcve_0951</name>
</gene>
<feature type="active site" description="Charge relay system" evidence="4">
    <location>
        <position position="105"/>
    </location>
</feature>
<feature type="active site" description="Charge relay system" evidence="4">
    <location>
        <position position="65"/>
    </location>
</feature>
<dbReference type="GO" id="GO:0046872">
    <property type="term" value="F:metal ion binding"/>
    <property type="evidence" value="ECO:0007669"/>
    <property type="project" value="UniProtKB-KW"/>
</dbReference>
<dbReference type="eggNOG" id="arCOG02172">
    <property type="taxonomic scope" value="Archaea"/>
</dbReference>
<comment type="cofactor">
    <cofactor evidence="5">
        <name>Zn(2+)</name>
        <dbReference type="ChEBI" id="CHEBI:29105"/>
    </cofactor>
    <text evidence="5">Binds 1 zinc ion per subunit.</text>
</comment>
<dbReference type="Pfam" id="PF01242">
    <property type="entry name" value="PTPS"/>
    <property type="match status" value="1"/>
</dbReference>
<dbReference type="GO" id="GO:0016829">
    <property type="term" value="F:lyase activity"/>
    <property type="evidence" value="ECO:0007669"/>
    <property type="project" value="UniProtKB-KW"/>
</dbReference>
<dbReference type="RefSeq" id="WP_013683626.1">
    <property type="nucleotide sequence ID" value="NC_015320.1"/>
</dbReference>
<dbReference type="EMBL" id="CP002588">
    <property type="protein sequence ID" value="AEA46962.1"/>
    <property type="molecule type" value="Genomic_DNA"/>
</dbReference>
<evidence type="ECO:0000256" key="3">
    <source>
        <dbReference type="ARBA" id="ARBA00023239"/>
    </source>
</evidence>
<feature type="binding site" evidence="5">
    <location>
        <position position="27"/>
    </location>
    <ligand>
        <name>Zn(2+)</name>
        <dbReference type="ChEBI" id="CHEBI:29105"/>
    </ligand>
</feature>
<evidence type="ECO:0000256" key="2">
    <source>
        <dbReference type="ARBA" id="ARBA00022833"/>
    </source>
</evidence>
<sequence>MEVEIGVSETFDAAHFLPSHPKCGKTHGHTYRVEVTVRGRLKNGMVMDFAELKKIVREVIEKYDHNLINEFMENPTCENLCIAIFNEVASKLPAGVSLVRVRVYENPDKWAEAGNPEPDS</sequence>
<dbReference type="HOGENOM" id="CLU_111016_6_1_2"/>
<dbReference type="Gene3D" id="3.30.479.10">
    <property type="entry name" value="6-pyruvoyl tetrahydropterin synthase/QueD"/>
    <property type="match status" value="1"/>
</dbReference>
<evidence type="ECO:0000256" key="5">
    <source>
        <dbReference type="PIRSR" id="PIRSR006113-2"/>
    </source>
</evidence>
<keyword evidence="1 5" id="KW-0479">Metal-binding</keyword>
<proteinExistence type="predicted"/>
<dbReference type="KEGG" id="ave:Arcve_0951"/>
<evidence type="ECO:0000313" key="7">
    <source>
        <dbReference type="Proteomes" id="UP000008136"/>
    </source>
</evidence>
<dbReference type="SUPFAM" id="SSF55620">
    <property type="entry name" value="Tetrahydrobiopterin biosynthesis enzymes-like"/>
    <property type="match status" value="1"/>
</dbReference>
<accession>F2KSR7</accession>
<dbReference type="InterPro" id="IPR007115">
    <property type="entry name" value="6-PTP_synth/QueD"/>
</dbReference>
<keyword evidence="7" id="KW-1185">Reference proteome</keyword>